<organism evidence="8 9">
    <name type="scientific">Limosilactobacillus reuteri</name>
    <name type="common">Lactobacillus reuteri</name>
    <dbReference type="NCBI Taxonomy" id="1598"/>
    <lineage>
        <taxon>Bacteria</taxon>
        <taxon>Bacillati</taxon>
        <taxon>Bacillota</taxon>
        <taxon>Bacilli</taxon>
        <taxon>Lactobacillales</taxon>
        <taxon>Lactobacillaceae</taxon>
        <taxon>Limosilactobacillus</taxon>
    </lineage>
</organism>
<keyword evidence="2" id="KW-0645">Protease</keyword>
<dbReference type="Proteomes" id="UP000027731">
    <property type="component" value="Unassembled WGS sequence"/>
</dbReference>
<keyword evidence="6" id="KW-0482">Metalloprotease</keyword>
<evidence type="ECO:0000313" key="9">
    <source>
        <dbReference type="Proteomes" id="UP000027731"/>
    </source>
</evidence>
<evidence type="ECO:0000256" key="2">
    <source>
        <dbReference type="ARBA" id="ARBA00022670"/>
    </source>
</evidence>
<protein>
    <submittedName>
        <fullName evidence="8">DNA repair protein RadC</fullName>
    </submittedName>
</protein>
<sequence>MENEVINEYTKLVWTAIPDKLGTKKQELCQRFLRKCPTPLAIKRLSRVEKSEINEWAPEMFNFFAAIELGKIVTKSHEEIIGHAYSSIELGRKMVDHFQSEEQESVCIACTDIHNEIIDWKILFVGGGCECILYPDKIFQYALRCSAQGIIMIHNHPTGDIHPSKQDESFTRRLERGCEIIGLHLVDFMIVGRDTYHSWREASLVNELKK</sequence>
<keyword evidence="5" id="KW-0862">Zinc</keyword>
<reference evidence="8 9" key="1">
    <citation type="submission" date="2014-06" db="EMBL/GenBank/DDBJ databases">
        <title>Genetic determinant of reutericyclin biosynthesis of Lactobacillus reuteri.</title>
        <authorList>
            <person name="Lin X."/>
            <person name="Duar R."/>
            <person name="Walter J."/>
            <person name="Gaenzle M."/>
        </authorList>
    </citation>
    <scope>NUCLEOTIDE SEQUENCE [LARGE SCALE GENOMIC DNA]</scope>
    <source>
        <strain evidence="8 9">LTH2584</strain>
    </source>
</reference>
<dbReference type="GO" id="GO:0006508">
    <property type="term" value="P:proteolysis"/>
    <property type="evidence" value="ECO:0007669"/>
    <property type="project" value="UniProtKB-KW"/>
</dbReference>
<evidence type="ECO:0000313" key="8">
    <source>
        <dbReference type="EMBL" id="KEK16771.1"/>
    </source>
</evidence>
<dbReference type="InterPro" id="IPR025657">
    <property type="entry name" value="RadC_JAB"/>
</dbReference>
<evidence type="ECO:0000256" key="6">
    <source>
        <dbReference type="ARBA" id="ARBA00023049"/>
    </source>
</evidence>
<dbReference type="EMBL" id="JOSX01000002">
    <property type="protein sequence ID" value="KEK16771.1"/>
    <property type="molecule type" value="Genomic_DNA"/>
</dbReference>
<dbReference type="PROSITE" id="PS50249">
    <property type="entry name" value="MPN"/>
    <property type="match status" value="1"/>
</dbReference>
<gene>
    <name evidence="8" type="ORF">LR3_10380</name>
</gene>
<evidence type="ECO:0000256" key="5">
    <source>
        <dbReference type="ARBA" id="ARBA00022833"/>
    </source>
</evidence>
<evidence type="ECO:0000256" key="1">
    <source>
        <dbReference type="ARBA" id="ARBA00010243"/>
    </source>
</evidence>
<name>A0A073K3Z7_LIMRT</name>
<evidence type="ECO:0000256" key="3">
    <source>
        <dbReference type="ARBA" id="ARBA00022723"/>
    </source>
</evidence>
<feature type="domain" description="MPN" evidence="7">
    <location>
        <begin position="84"/>
        <end position="205"/>
    </location>
</feature>
<proteinExistence type="inferred from homology"/>
<dbReference type="CDD" id="cd08071">
    <property type="entry name" value="MPN_DUF2466"/>
    <property type="match status" value="1"/>
</dbReference>
<dbReference type="Gene3D" id="3.40.140.10">
    <property type="entry name" value="Cytidine Deaminase, domain 2"/>
    <property type="match status" value="1"/>
</dbReference>
<dbReference type="Pfam" id="PF04002">
    <property type="entry name" value="RadC"/>
    <property type="match status" value="1"/>
</dbReference>
<dbReference type="GO" id="GO:0008237">
    <property type="term" value="F:metallopeptidase activity"/>
    <property type="evidence" value="ECO:0007669"/>
    <property type="project" value="UniProtKB-KW"/>
</dbReference>
<evidence type="ECO:0000259" key="7">
    <source>
        <dbReference type="PROSITE" id="PS50249"/>
    </source>
</evidence>
<comment type="caution">
    <text evidence="8">The sequence shown here is derived from an EMBL/GenBank/DDBJ whole genome shotgun (WGS) entry which is preliminary data.</text>
</comment>
<dbReference type="PATRIC" id="fig|1598.90.peg.28"/>
<dbReference type="InterPro" id="IPR037518">
    <property type="entry name" value="MPN"/>
</dbReference>
<dbReference type="GO" id="GO:0046872">
    <property type="term" value="F:metal ion binding"/>
    <property type="evidence" value="ECO:0007669"/>
    <property type="project" value="UniProtKB-KW"/>
</dbReference>
<dbReference type="PANTHER" id="PTHR30471:SF3">
    <property type="entry name" value="UPF0758 PROTEIN YEES-RELATED"/>
    <property type="match status" value="1"/>
</dbReference>
<comment type="similarity">
    <text evidence="1">Belongs to the UPF0758 family.</text>
</comment>
<keyword evidence="3" id="KW-0479">Metal-binding</keyword>
<dbReference type="InterPro" id="IPR001405">
    <property type="entry name" value="UPF0758"/>
</dbReference>
<evidence type="ECO:0000256" key="4">
    <source>
        <dbReference type="ARBA" id="ARBA00022801"/>
    </source>
</evidence>
<keyword evidence="4" id="KW-0378">Hydrolase</keyword>
<accession>A0A073K3Z7</accession>
<dbReference type="AlphaFoldDB" id="A0A073K3Z7"/>
<dbReference type="PANTHER" id="PTHR30471">
    <property type="entry name" value="DNA REPAIR PROTEIN RADC"/>
    <property type="match status" value="1"/>
</dbReference>